<sequence length="134" mass="15448">MSTLLTKYAEKERQLEALKAELEKLEQDERLKKEVAFKEQLEALMQEFDKTAKDVLELLQPSSASAQASSNTATRRKRKLKIYQNPHTGEEVQTRSGNQKVLKAWKEEYGAIPSNHGWSGQKRNLIPHLRTLTR</sequence>
<organism evidence="4 5">
    <name type="scientific">Halomonas elongata</name>
    <dbReference type="NCBI Taxonomy" id="2746"/>
    <lineage>
        <taxon>Bacteria</taxon>
        <taxon>Pseudomonadati</taxon>
        <taxon>Pseudomonadota</taxon>
        <taxon>Gammaproteobacteria</taxon>
        <taxon>Oceanospirillales</taxon>
        <taxon>Halomonadaceae</taxon>
        <taxon>Halomonas</taxon>
    </lineage>
</organism>
<gene>
    <name evidence="4" type="ORF">A8U91_03984</name>
</gene>
<dbReference type="InterPro" id="IPR035616">
    <property type="entry name" value="MvaT_DBD"/>
</dbReference>
<comment type="caution">
    <text evidence="4">The sequence shown here is derived from an EMBL/GenBank/DDBJ whole genome shotgun (WGS) entry which is preliminary data.</text>
</comment>
<evidence type="ECO:0000313" key="5">
    <source>
        <dbReference type="Proteomes" id="UP000092504"/>
    </source>
</evidence>
<accession>A0A1B8NY27</accession>
<feature type="domain" description="MvaT DNA-binding" evidence="3">
    <location>
        <begin position="81"/>
        <end position="111"/>
    </location>
</feature>
<dbReference type="Proteomes" id="UP000092504">
    <property type="component" value="Unassembled WGS sequence"/>
</dbReference>
<feature type="region of interest" description="Disordered" evidence="2">
    <location>
        <begin position="61"/>
        <end position="98"/>
    </location>
</feature>
<dbReference type="AlphaFoldDB" id="A0A1B8NY27"/>
<dbReference type="EMBL" id="MAJD01000002">
    <property type="protein sequence ID" value="OBX34921.1"/>
    <property type="molecule type" value="Genomic_DNA"/>
</dbReference>
<keyword evidence="1" id="KW-0175">Coiled coil</keyword>
<dbReference type="Pfam" id="PF22055">
    <property type="entry name" value="MvaT_DBD"/>
    <property type="match status" value="1"/>
</dbReference>
<evidence type="ECO:0000259" key="3">
    <source>
        <dbReference type="Pfam" id="PF22055"/>
    </source>
</evidence>
<feature type="region of interest" description="Disordered" evidence="2">
    <location>
        <begin position="113"/>
        <end position="134"/>
    </location>
</feature>
<evidence type="ECO:0000313" key="4">
    <source>
        <dbReference type="EMBL" id="OBX34921.1"/>
    </source>
</evidence>
<evidence type="ECO:0000256" key="2">
    <source>
        <dbReference type="SAM" id="MobiDB-lite"/>
    </source>
</evidence>
<evidence type="ECO:0000256" key="1">
    <source>
        <dbReference type="SAM" id="Coils"/>
    </source>
</evidence>
<proteinExistence type="predicted"/>
<dbReference type="NCBIfam" id="NF041859">
    <property type="entry name" value="silencer_MvaTU"/>
    <property type="match status" value="1"/>
</dbReference>
<name>A0A1B8NY27_HALEL</name>
<feature type="coiled-coil region" evidence="1">
    <location>
        <begin position="1"/>
        <end position="58"/>
    </location>
</feature>
<reference evidence="4 5" key="1">
    <citation type="submission" date="2016-06" db="EMBL/GenBank/DDBJ databases">
        <title>Genome sequence of halotolerant plant growth promoting strain of Halomonas elongata HEK1 isolated from salterns of Rann of Kutch, Gujarat, India.</title>
        <authorList>
            <person name="Gaba S."/>
            <person name="Singh R.N."/>
            <person name="Abrol S."/>
            <person name="Kaushik R."/>
            <person name="Saxena A.K."/>
        </authorList>
    </citation>
    <scope>NUCLEOTIDE SEQUENCE [LARGE SCALE GENOMIC DNA]</scope>
    <source>
        <strain evidence="4 5">HEK1</strain>
    </source>
</reference>
<protein>
    <recommendedName>
        <fullName evidence="3">MvaT DNA-binding domain-containing protein</fullName>
    </recommendedName>
</protein>